<protein>
    <submittedName>
        <fullName evidence="1">Uncharacterized protein</fullName>
    </submittedName>
</protein>
<comment type="caution">
    <text evidence="1">The sequence shown here is derived from an EMBL/GenBank/DDBJ whole genome shotgun (WGS) entry which is preliminary data.</text>
</comment>
<sequence>MKDEVRWGNDRNQFPPSVTEFVHLMIIERFVDCQVFPFHDGPRLLLLPIACDR</sequence>
<organism evidence="1 2">
    <name type="scientific">Rhizobium mongolense</name>
    <dbReference type="NCBI Taxonomy" id="57676"/>
    <lineage>
        <taxon>Bacteria</taxon>
        <taxon>Pseudomonadati</taxon>
        <taxon>Pseudomonadota</taxon>
        <taxon>Alphaproteobacteria</taxon>
        <taxon>Hyphomicrobiales</taxon>
        <taxon>Rhizobiaceae</taxon>
        <taxon>Rhizobium/Agrobacterium group</taxon>
        <taxon>Rhizobium</taxon>
    </lineage>
</organism>
<dbReference type="Proteomes" id="UP000533641">
    <property type="component" value="Unassembled WGS sequence"/>
</dbReference>
<proteinExistence type="predicted"/>
<evidence type="ECO:0000313" key="1">
    <source>
        <dbReference type="EMBL" id="MBB4279495.1"/>
    </source>
</evidence>
<name>A0A7W6RWX7_9HYPH</name>
<evidence type="ECO:0000313" key="2">
    <source>
        <dbReference type="Proteomes" id="UP000533641"/>
    </source>
</evidence>
<reference evidence="1 2" key="1">
    <citation type="submission" date="2020-08" db="EMBL/GenBank/DDBJ databases">
        <title>Genomic Encyclopedia of Type Strains, Phase IV (KMG-V): Genome sequencing to study the core and pangenomes of soil and plant-associated prokaryotes.</title>
        <authorList>
            <person name="Whitman W."/>
        </authorList>
    </citation>
    <scope>NUCLEOTIDE SEQUENCE [LARGE SCALE GENOMIC DNA]</scope>
    <source>
        <strain evidence="1 2">SEMIA 402</strain>
    </source>
</reference>
<accession>A0A7W6RWX7</accession>
<dbReference type="EMBL" id="JACIGM010000029">
    <property type="protein sequence ID" value="MBB4279495.1"/>
    <property type="molecule type" value="Genomic_DNA"/>
</dbReference>
<gene>
    <name evidence="1" type="ORF">GGE12_007312</name>
</gene>
<dbReference type="AlphaFoldDB" id="A0A7W6RWX7"/>
<dbReference type="RefSeq" id="WP_183931058.1">
    <property type="nucleotide sequence ID" value="NZ_JACIGM010000029.1"/>
</dbReference>